<feature type="domain" description="WAP" evidence="2">
    <location>
        <begin position="91"/>
        <end position="144"/>
    </location>
</feature>
<reference evidence="4" key="1">
    <citation type="submission" date="2022-11" db="UniProtKB">
        <authorList>
            <consortium name="WormBaseParasite"/>
        </authorList>
    </citation>
    <scope>IDENTIFICATION</scope>
</reference>
<dbReference type="InterPro" id="IPR008197">
    <property type="entry name" value="WAP_dom"/>
</dbReference>
<name>A0A914C101_9BILA</name>
<dbReference type="GO" id="GO:0005576">
    <property type="term" value="C:extracellular region"/>
    <property type="evidence" value="ECO:0007669"/>
    <property type="project" value="InterPro"/>
</dbReference>
<dbReference type="Pfam" id="PF00095">
    <property type="entry name" value="WAP"/>
    <property type="match status" value="1"/>
</dbReference>
<feature type="signal peptide" evidence="1">
    <location>
        <begin position="1"/>
        <end position="18"/>
    </location>
</feature>
<sequence>MKYFIATLIAIFANYSMAENYNRGNVIPYCEYFEKVGIYKEECDLRHQEVETTTSGPIFRQCTLKFLFHTCKYNEQCESRQLCVQMTGEPCCAPPADQCPTIEQLGVKCIHPNPTNWCYKDDDCTRGKRCCPTGCGYNICASSGFFGLWRQ</sequence>
<evidence type="ECO:0000313" key="3">
    <source>
        <dbReference type="Proteomes" id="UP000887540"/>
    </source>
</evidence>
<dbReference type="PANTHER" id="PTHR36938">
    <property type="entry name" value="PROTEIN CBG26935"/>
    <property type="match status" value="1"/>
</dbReference>
<organism evidence="3 4">
    <name type="scientific">Acrobeloides nanus</name>
    <dbReference type="NCBI Taxonomy" id="290746"/>
    <lineage>
        <taxon>Eukaryota</taxon>
        <taxon>Metazoa</taxon>
        <taxon>Ecdysozoa</taxon>
        <taxon>Nematoda</taxon>
        <taxon>Chromadorea</taxon>
        <taxon>Rhabditida</taxon>
        <taxon>Tylenchina</taxon>
        <taxon>Cephalobomorpha</taxon>
        <taxon>Cephaloboidea</taxon>
        <taxon>Cephalobidae</taxon>
        <taxon>Acrobeloides</taxon>
    </lineage>
</organism>
<dbReference type="Gene3D" id="4.10.75.10">
    <property type="entry name" value="Elafin-like"/>
    <property type="match status" value="1"/>
</dbReference>
<dbReference type="GO" id="GO:0030414">
    <property type="term" value="F:peptidase inhibitor activity"/>
    <property type="evidence" value="ECO:0007669"/>
    <property type="project" value="InterPro"/>
</dbReference>
<evidence type="ECO:0000259" key="2">
    <source>
        <dbReference type="PROSITE" id="PS51390"/>
    </source>
</evidence>
<evidence type="ECO:0000256" key="1">
    <source>
        <dbReference type="SAM" id="SignalP"/>
    </source>
</evidence>
<feature type="chain" id="PRO_5037080523" evidence="1">
    <location>
        <begin position="19"/>
        <end position="151"/>
    </location>
</feature>
<protein>
    <submittedName>
        <fullName evidence="4">WAP domain-containing protein</fullName>
    </submittedName>
</protein>
<evidence type="ECO:0000313" key="4">
    <source>
        <dbReference type="WBParaSite" id="ACRNAN_Path_1466.g5738.t1"/>
    </source>
</evidence>
<accession>A0A914C101</accession>
<keyword evidence="1" id="KW-0732">Signal</keyword>
<dbReference type="AlphaFoldDB" id="A0A914C101"/>
<keyword evidence="3" id="KW-1185">Reference proteome</keyword>
<dbReference type="PROSITE" id="PS51390">
    <property type="entry name" value="WAP"/>
    <property type="match status" value="1"/>
</dbReference>
<proteinExistence type="predicted"/>
<dbReference type="PANTHER" id="PTHR36938:SF3">
    <property type="entry name" value="WAP DOMAIN-CONTAINING PROTEIN"/>
    <property type="match status" value="1"/>
</dbReference>
<dbReference type="InterPro" id="IPR036645">
    <property type="entry name" value="Elafin-like_sf"/>
</dbReference>
<dbReference type="WBParaSite" id="ACRNAN_Path_1466.g5738.t1">
    <property type="protein sequence ID" value="ACRNAN_Path_1466.g5738.t1"/>
    <property type="gene ID" value="ACRNAN_Path_1466.g5738"/>
</dbReference>
<dbReference type="Proteomes" id="UP000887540">
    <property type="component" value="Unplaced"/>
</dbReference>